<accession>A0A9P6R6Z6</accession>
<evidence type="ECO:0000256" key="4">
    <source>
        <dbReference type="SAM" id="MobiDB-lite"/>
    </source>
</evidence>
<protein>
    <recommendedName>
        <fullName evidence="2">Nascent polypeptide-associated complex subunit alpha</fullName>
    </recommendedName>
    <alternativeName>
        <fullName evidence="3">Alpha-NAC</fullName>
    </alternativeName>
</protein>
<name>A0A9P6R6Z6_9FUNG</name>
<dbReference type="Pfam" id="PF01849">
    <property type="entry name" value="NAC"/>
    <property type="match status" value="1"/>
</dbReference>
<dbReference type="GO" id="GO:0005854">
    <property type="term" value="C:nascent polypeptide-associated complex"/>
    <property type="evidence" value="ECO:0007669"/>
    <property type="project" value="InterPro"/>
</dbReference>
<dbReference type="SMART" id="SM01407">
    <property type="entry name" value="NAC"/>
    <property type="match status" value="1"/>
</dbReference>
<evidence type="ECO:0000313" key="7">
    <source>
        <dbReference type="Proteomes" id="UP000738325"/>
    </source>
</evidence>
<reference evidence="6" key="1">
    <citation type="journal article" date="2020" name="Fungal Divers.">
        <title>Resolving the Mortierellaceae phylogeny through synthesis of multi-gene phylogenetics and phylogenomics.</title>
        <authorList>
            <person name="Vandepol N."/>
            <person name="Liber J."/>
            <person name="Desiro A."/>
            <person name="Na H."/>
            <person name="Kennedy M."/>
            <person name="Barry K."/>
            <person name="Grigoriev I.V."/>
            <person name="Miller A.N."/>
            <person name="O'Donnell K."/>
            <person name="Stajich J.E."/>
            <person name="Bonito G."/>
        </authorList>
    </citation>
    <scope>NUCLEOTIDE SEQUENCE</scope>
    <source>
        <strain evidence="6">REB-010B</strain>
    </source>
</reference>
<dbReference type="CDD" id="cd14358">
    <property type="entry name" value="UBA_NAC_euk"/>
    <property type="match status" value="1"/>
</dbReference>
<dbReference type="InterPro" id="IPR044034">
    <property type="entry name" value="NAC-like_UBA"/>
</dbReference>
<feature type="compositionally biased region" description="Acidic residues" evidence="4">
    <location>
        <begin position="219"/>
        <end position="230"/>
    </location>
</feature>
<comment type="caution">
    <text evidence="6">The sequence shown here is derived from an EMBL/GenBank/DDBJ whole genome shotgun (WGS) entry which is preliminary data.</text>
</comment>
<evidence type="ECO:0000259" key="5">
    <source>
        <dbReference type="PROSITE" id="PS51151"/>
    </source>
</evidence>
<dbReference type="EMBL" id="JAAAIP010000652">
    <property type="protein sequence ID" value="KAG0313999.1"/>
    <property type="molecule type" value="Genomic_DNA"/>
</dbReference>
<dbReference type="CDD" id="cd22054">
    <property type="entry name" value="NAC_NACA"/>
    <property type="match status" value="1"/>
</dbReference>
<dbReference type="PANTHER" id="PTHR21713">
    <property type="entry name" value="NASCENT POLYPEPTIDE ASSOCIATED COMPLEX ALPHA SUBUNIT-RELATED"/>
    <property type="match status" value="1"/>
</dbReference>
<dbReference type="OrthoDB" id="3169036at2759"/>
<dbReference type="Pfam" id="PF19026">
    <property type="entry name" value="UBA_HYPK"/>
    <property type="match status" value="1"/>
</dbReference>
<keyword evidence="7" id="KW-1185">Reference proteome</keyword>
<organism evidence="6 7">
    <name type="scientific">Dissophora globulifera</name>
    <dbReference type="NCBI Taxonomy" id="979702"/>
    <lineage>
        <taxon>Eukaryota</taxon>
        <taxon>Fungi</taxon>
        <taxon>Fungi incertae sedis</taxon>
        <taxon>Mucoromycota</taxon>
        <taxon>Mortierellomycotina</taxon>
        <taxon>Mortierellomycetes</taxon>
        <taxon>Mortierellales</taxon>
        <taxon>Mortierellaceae</taxon>
        <taxon>Dissophora</taxon>
    </lineage>
</organism>
<feature type="domain" description="NAC-A/B" evidence="5">
    <location>
        <begin position="136"/>
        <end position="201"/>
    </location>
</feature>
<evidence type="ECO:0000313" key="6">
    <source>
        <dbReference type="EMBL" id="KAG0313999.1"/>
    </source>
</evidence>
<evidence type="ECO:0000256" key="1">
    <source>
        <dbReference type="ARBA" id="ARBA00009882"/>
    </source>
</evidence>
<dbReference type="InterPro" id="IPR016641">
    <property type="entry name" value="EGD2/NACA0like"/>
</dbReference>
<dbReference type="Gene3D" id="1.10.8.10">
    <property type="entry name" value="DNA helicase RuvA subunit, C-terminal domain"/>
    <property type="match status" value="1"/>
</dbReference>
<dbReference type="AlphaFoldDB" id="A0A9P6R6Z6"/>
<comment type="similarity">
    <text evidence="1">Belongs to the NAC-alpha family.</text>
</comment>
<dbReference type="InterPro" id="IPR038187">
    <property type="entry name" value="NAC_A/B_dom_sf"/>
</dbReference>
<evidence type="ECO:0000256" key="2">
    <source>
        <dbReference type="ARBA" id="ARBA00014437"/>
    </source>
</evidence>
<sequence length="272" mass="29518">MVMGENGLQQKNKKESRLIFCLFKDKYNKQRGDTTIEGAAAAAAAASAEGYLLVNTRAQKKLAFNSQGKPGDRFAGQAPIPFREYMIITATSLNVSVLSFLSFDRTDIENKTASIEEIHDDSDSEQQVSSSSRVQSRGEIKARKALSKLGLVKVKGVTRVTVRRSGAPLLAISQPDVFKSLNSDTYVVFGEGQAEDLNALQAQLQAAQEGLKDSVDAPETADDEDEDVDEEGVKNEDIELVMAQANVSRGKAVKALKANSNDIINAIMELNM</sequence>
<dbReference type="InterPro" id="IPR002715">
    <property type="entry name" value="Nas_poly-pep-assoc_cplx_dom"/>
</dbReference>
<evidence type="ECO:0000256" key="3">
    <source>
        <dbReference type="ARBA" id="ARBA00030300"/>
    </source>
</evidence>
<dbReference type="PROSITE" id="PS51151">
    <property type="entry name" value="NAC_AB"/>
    <property type="match status" value="1"/>
</dbReference>
<gene>
    <name evidence="6" type="ORF">BGZ99_008438</name>
</gene>
<dbReference type="Proteomes" id="UP000738325">
    <property type="component" value="Unassembled WGS sequence"/>
</dbReference>
<proteinExistence type="inferred from homology"/>
<feature type="region of interest" description="Disordered" evidence="4">
    <location>
        <begin position="208"/>
        <end position="235"/>
    </location>
</feature>
<dbReference type="Gene3D" id="2.20.70.30">
    <property type="entry name" value="Nascent polypeptide-associated complex domain"/>
    <property type="match status" value="1"/>
</dbReference>